<dbReference type="CDD" id="cd04465">
    <property type="entry name" value="S1_RPS1_repeat_ec2_hs2"/>
    <property type="match status" value="1"/>
</dbReference>
<evidence type="ECO:0000256" key="1">
    <source>
        <dbReference type="ARBA" id="ARBA00006767"/>
    </source>
</evidence>
<dbReference type="GO" id="GO:0005840">
    <property type="term" value="C:ribosome"/>
    <property type="evidence" value="ECO:0007669"/>
    <property type="project" value="UniProtKB-KW"/>
</dbReference>
<dbReference type="PROSITE" id="PS50126">
    <property type="entry name" value="S1"/>
    <property type="match status" value="6"/>
</dbReference>
<feature type="domain" description="S1 motif" evidence="5">
    <location>
        <begin position="366"/>
        <end position="436"/>
    </location>
</feature>
<dbReference type="SMART" id="SM00316">
    <property type="entry name" value="S1"/>
    <property type="match status" value="6"/>
</dbReference>
<evidence type="ECO:0000256" key="2">
    <source>
        <dbReference type="ARBA" id="ARBA00022980"/>
    </source>
</evidence>
<evidence type="ECO:0000313" key="6">
    <source>
        <dbReference type="EMBL" id="MDM5147158.1"/>
    </source>
</evidence>
<dbReference type="PRINTS" id="PR00681">
    <property type="entry name" value="RIBOSOMALS1"/>
</dbReference>
<dbReference type="InterPro" id="IPR012340">
    <property type="entry name" value="NA-bd_OB-fold"/>
</dbReference>
<organism evidence="6 7">
    <name type="scientific">Candidatus Doriopsillibacter californiensis</name>
    <dbReference type="NCBI Taxonomy" id="2970740"/>
    <lineage>
        <taxon>Bacteria</taxon>
        <taxon>Pseudomonadati</taxon>
        <taxon>Pseudomonadota</taxon>
        <taxon>Gammaproteobacteria</taxon>
        <taxon>Candidatus Tethybacterales</taxon>
        <taxon>Candidatus Persebacteraceae</taxon>
        <taxon>Candidatus Doriopsillibacter</taxon>
    </lineage>
</organism>
<feature type="domain" description="S1 motif" evidence="5">
    <location>
        <begin position="279"/>
        <end position="349"/>
    </location>
</feature>
<dbReference type="PANTHER" id="PTHR10724">
    <property type="entry name" value="30S RIBOSOMAL PROTEIN S1"/>
    <property type="match status" value="1"/>
</dbReference>
<dbReference type="Proteomes" id="UP001168167">
    <property type="component" value="Unassembled WGS sequence"/>
</dbReference>
<comment type="caution">
    <text evidence="6">The sequence shown here is derived from an EMBL/GenBank/DDBJ whole genome shotgun (WGS) entry which is preliminary data.</text>
</comment>
<dbReference type="InterPro" id="IPR035104">
    <property type="entry name" value="Ribosomal_protein_S1-like"/>
</dbReference>
<feature type="region of interest" description="Disordered" evidence="4">
    <location>
        <begin position="526"/>
        <end position="573"/>
    </location>
</feature>
<keyword evidence="7" id="KW-1185">Reference proteome</keyword>
<reference evidence="6" key="2">
    <citation type="journal article" date="2023" name="Microbiome">
        <title>Synthase-selected sorting approach identifies a beta-lactone synthase in a nudibranch symbiotic bacterium.</title>
        <authorList>
            <person name="Dzunkova M."/>
            <person name="La Clair J.J."/>
            <person name="Tyml T."/>
            <person name="Doud D."/>
            <person name="Schulz F."/>
            <person name="Piquer-Esteban S."/>
            <person name="Porcel Sanchis D."/>
            <person name="Osborn A."/>
            <person name="Robinson D."/>
            <person name="Louie K.B."/>
            <person name="Bowen B.P."/>
            <person name="Bowers R.M."/>
            <person name="Lee J."/>
            <person name="Arnau V."/>
            <person name="Diaz-Villanueva W."/>
            <person name="Stepanauskas R."/>
            <person name="Gosliner T."/>
            <person name="Date S.V."/>
            <person name="Northen T.R."/>
            <person name="Cheng J.F."/>
            <person name="Burkart M.D."/>
            <person name="Woyke T."/>
        </authorList>
    </citation>
    <scope>NUCLEOTIDE SEQUENCE</scope>
    <source>
        <strain evidence="6">Df01</strain>
    </source>
</reference>
<sequence>MSQTFAELFEAVSKERRLEEGTDLLAHVRDINDNYVVVNAGLKSEAHIPLEEFYLEDEQLEVAIGDQVEVEIELLENGLGEAVLSRRQTRRKHAWQKIMEAMENEGVVEGVVVNRIKGGYSVMIESLRAFLPGSLVDVFPLEDPNSLLGQRLEFRPIKVHVARNSIVVSRRAVIEQTMLEVKDSNAIAEIKEGARFTGTVRAIVEYGAFVEISPGIYGLLHITDISWKHTSSVNEVLSRGDEVEVMVLAIDKEKNHVSLGMKHLQPNPWEFFSRAHPVNSRAFGKVTRVLEYGIFVEVEDGVQGLVHTSEMSWTRKNPNPSKLYSAGDEVEIMVLEIDTERRRISLGIKQCQPNPWQEFAVAYRKGDKVNGKVRSISEFGLFVELSGDIDGLVRMSELSYEKSGEEAVRDYSKGQEVEMVVVAIDAERERISLSIKQLQDGGFGAFCEEYLRGAMVRGTIAVFAEKGAQVNLENGVRGFLPISEIAEQHVENMSDHIKEGEEREFLLIDTDMRNRQAILSLKEKGRRQRELATQERKQRSPAGNTLGALLQAKILETKEEAERQAEQAPNDDE</sequence>
<feature type="domain" description="S1 motif" evidence="5">
    <location>
        <begin position="453"/>
        <end position="522"/>
    </location>
</feature>
<dbReference type="Gene3D" id="2.40.50.140">
    <property type="entry name" value="Nucleic acid-binding proteins"/>
    <property type="match status" value="5"/>
</dbReference>
<name>A0ABT7QKC3_9GAMM</name>
<comment type="similarity">
    <text evidence="1">Belongs to the bacterial ribosomal protein bS1 family.</text>
</comment>
<feature type="domain" description="S1 motif" evidence="5">
    <location>
        <begin position="193"/>
        <end position="262"/>
    </location>
</feature>
<keyword evidence="3" id="KW-0687">Ribonucleoprotein</keyword>
<feature type="compositionally biased region" description="Basic and acidic residues" evidence="4">
    <location>
        <begin position="555"/>
        <end position="565"/>
    </location>
</feature>
<dbReference type="SUPFAM" id="SSF50249">
    <property type="entry name" value="Nucleic acid-binding proteins"/>
    <property type="match status" value="6"/>
</dbReference>
<feature type="domain" description="S1 motif" evidence="5">
    <location>
        <begin position="105"/>
        <end position="171"/>
    </location>
</feature>
<reference evidence="6" key="1">
    <citation type="submission" date="2022-08" db="EMBL/GenBank/DDBJ databases">
        <authorList>
            <person name="Dzunkova M."/>
            <person name="La Clair J."/>
            <person name="Tyml T."/>
            <person name="Doud D."/>
            <person name="Schulz F."/>
            <person name="Piquer S."/>
            <person name="Porcel Sanchis D."/>
            <person name="Osborn A."/>
            <person name="Robinson D."/>
            <person name="Louie K.B."/>
            <person name="Bowen B.P."/>
            <person name="Bowers R."/>
            <person name="Lee J."/>
            <person name="Arnau Llombart V."/>
            <person name="Diaz Villanueva W."/>
            <person name="Gosliner T."/>
            <person name="Northen T."/>
            <person name="Cheng J.-F."/>
            <person name="Burkart M.D."/>
            <person name="Woyke T."/>
        </authorList>
    </citation>
    <scope>NUCLEOTIDE SEQUENCE</scope>
    <source>
        <strain evidence="6">Df01</strain>
    </source>
</reference>
<accession>A0ABT7QKC3</accession>
<evidence type="ECO:0000259" key="5">
    <source>
        <dbReference type="PROSITE" id="PS50126"/>
    </source>
</evidence>
<proteinExistence type="inferred from homology"/>
<feature type="compositionally biased region" description="Basic and acidic residues" evidence="4">
    <location>
        <begin position="528"/>
        <end position="538"/>
    </location>
</feature>
<dbReference type="Pfam" id="PF00575">
    <property type="entry name" value="S1"/>
    <property type="match status" value="4"/>
</dbReference>
<evidence type="ECO:0000256" key="3">
    <source>
        <dbReference type="ARBA" id="ARBA00023274"/>
    </source>
</evidence>
<dbReference type="EMBL" id="JANQAO010000001">
    <property type="protein sequence ID" value="MDM5147158.1"/>
    <property type="molecule type" value="Genomic_DNA"/>
</dbReference>
<dbReference type="InterPro" id="IPR003029">
    <property type="entry name" value="S1_domain"/>
</dbReference>
<keyword evidence="2 6" id="KW-0689">Ribosomal protein</keyword>
<feature type="domain" description="S1 motif" evidence="5">
    <location>
        <begin position="21"/>
        <end position="87"/>
    </location>
</feature>
<dbReference type="InterPro" id="IPR050437">
    <property type="entry name" value="Ribos_protein_bS1-like"/>
</dbReference>
<evidence type="ECO:0000313" key="7">
    <source>
        <dbReference type="Proteomes" id="UP001168167"/>
    </source>
</evidence>
<evidence type="ECO:0000256" key="4">
    <source>
        <dbReference type="SAM" id="MobiDB-lite"/>
    </source>
</evidence>
<dbReference type="PANTHER" id="PTHR10724:SF7">
    <property type="entry name" value="SMALL RIBOSOMAL SUBUNIT PROTEIN BS1C"/>
    <property type="match status" value="1"/>
</dbReference>
<gene>
    <name evidence="6" type="ORF">NQX30_02030</name>
</gene>
<dbReference type="NCBIfam" id="NF004952">
    <property type="entry name" value="PRK06299.1-2"/>
    <property type="match status" value="1"/>
</dbReference>
<protein>
    <submittedName>
        <fullName evidence="6">30S ribosomal protein S1</fullName>
    </submittedName>
</protein>